<dbReference type="Proteomes" id="UP000010305">
    <property type="component" value="Unassembled WGS sequence"/>
</dbReference>
<protein>
    <submittedName>
        <fullName evidence="1">Uncharacterized protein</fullName>
    </submittedName>
</protein>
<sequence>MPKKNFRKLFLEGWNRLFEKEEDINKLRTQSLYRAKKGIMNVGTPHDWEDYEEYKKSEEEKNNP</sequence>
<dbReference type="AlphaFoldDB" id="J4WP96"/>
<proteinExistence type="predicted"/>
<gene>
    <name evidence="1" type="ORF">NT01SARS_1082</name>
</gene>
<dbReference type="STRING" id="1123866.NT01SARS_1082"/>
<name>J4WP96_9GAMM</name>
<dbReference type="EMBL" id="JH611157">
    <property type="protein sequence ID" value="EJP71275.1"/>
    <property type="molecule type" value="Genomic_DNA"/>
</dbReference>
<dbReference type="HOGENOM" id="CLU_2865299_0_0_6"/>
<evidence type="ECO:0000313" key="2">
    <source>
        <dbReference type="Proteomes" id="UP000010305"/>
    </source>
</evidence>
<evidence type="ECO:0000313" key="1">
    <source>
        <dbReference type="EMBL" id="EJP71275.1"/>
    </source>
</evidence>
<reference evidence="1 2" key="1">
    <citation type="journal article" date="2012" name="ISME J.">
        <title>Genomic insights to SAR86, an abundant and uncultivated marine bacterial lineage.</title>
        <authorList>
            <person name="Dupont C.L."/>
            <person name="Rusch D.B."/>
            <person name="Yooseph S."/>
            <person name="Lombardo M.J."/>
            <person name="Richter R.A."/>
            <person name="Valas R."/>
            <person name="Novotny M."/>
            <person name="Yee-Greenbaum J."/>
            <person name="Selengut J.D."/>
            <person name="Haft D.H."/>
            <person name="Halpern A.L."/>
            <person name="Lasken R.S."/>
            <person name="Nealson K."/>
            <person name="Friedman R."/>
            <person name="Venter J.C."/>
        </authorList>
    </citation>
    <scope>NUCLEOTIDE SEQUENCE [LARGE SCALE GENOMIC DNA]</scope>
</reference>
<accession>J4WP96</accession>
<organism evidence="1 2">
    <name type="scientific">SAR86 cluster bacterium SAR86A</name>
    <dbReference type="NCBI Taxonomy" id="1123866"/>
    <lineage>
        <taxon>Bacteria</taxon>
        <taxon>Pseudomonadati</taxon>
        <taxon>Pseudomonadota</taxon>
        <taxon>Gammaproteobacteria</taxon>
        <taxon>SAR86 cluster</taxon>
    </lineage>
</organism>